<dbReference type="InterPro" id="IPR006839">
    <property type="entry name" value="DarP"/>
</dbReference>
<comment type="function">
    <text evidence="5">Member of a network of 50S ribosomal subunit biogenesis factors which assembles along the 30S-50S interface, preventing incorrect 23S rRNA structures from forming. Promotes peptidyl transferase center (PTC) maturation.</text>
</comment>
<accession>A0ABU3SSV8</accession>
<reference evidence="6 7" key="1">
    <citation type="submission" date="2023-10" db="EMBL/GenBank/DDBJ databases">
        <title>Glaciecola aquimarina strain GGW-M5 nov., isolated from a coastal seawater.</title>
        <authorList>
            <person name="Bayburt H."/>
            <person name="Kim J.M."/>
            <person name="Choi B.J."/>
            <person name="Jeon C.O."/>
        </authorList>
    </citation>
    <scope>NUCLEOTIDE SEQUENCE [LARGE SCALE GENOMIC DNA]</scope>
    <source>
        <strain evidence="6 7">KCTC 32108</strain>
    </source>
</reference>
<dbReference type="RefSeq" id="WP_316024796.1">
    <property type="nucleotide sequence ID" value="NZ_JAWDIO010000002.1"/>
</dbReference>
<keyword evidence="2 5" id="KW-0690">Ribosome biogenesis</keyword>
<dbReference type="PANTHER" id="PTHR38101:SF1">
    <property type="entry name" value="UPF0307 PROTEIN YJGA"/>
    <property type="match status" value="1"/>
</dbReference>
<evidence type="ECO:0000256" key="2">
    <source>
        <dbReference type="ARBA" id="ARBA00022517"/>
    </source>
</evidence>
<organism evidence="6 7">
    <name type="scientific">Paraglaciecola aquimarina</name>
    <dbReference type="NCBI Taxonomy" id="1235557"/>
    <lineage>
        <taxon>Bacteria</taxon>
        <taxon>Pseudomonadati</taxon>
        <taxon>Pseudomonadota</taxon>
        <taxon>Gammaproteobacteria</taxon>
        <taxon>Alteromonadales</taxon>
        <taxon>Alteromonadaceae</taxon>
        <taxon>Paraglaciecola</taxon>
    </lineage>
</organism>
<keyword evidence="3 5" id="KW-0699">rRNA-binding</keyword>
<dbReference type="PIRSF" id="PIRSF016183">
    <property type="entry name" value="UCP016183"/>
    <property type="match status" value="1"/>
</dbReference>
<evidence type="ECO:0000256" key="5">
    <source>
        <dbReference type="HAMAP-Rule" id="MF_00765"/>
    </source>
</evidence>
<keyword evidence="1 5" id="KW-0963">Cytoplasm</keyword>
<comment type="caution">
    <text evidence="6">The sequence shown here is derived from an EMBL/GenBank/DDBJ whole genome shotgun (WGS) entry which is preliminary data.</text>
</comment>
<dbReference type="SUPFAM" id="SSF158710">
    <property type="entry name" value="PSPTO4464-like"/>
    <property type="match status" value="1"/>
</dbReference>
<name>A0ABU3SSV8_9ALTE</name>
<dbReference type="EMBL" id="JAWDIO010000002">
    <property type="protein sequence ID" value="MDU0353102.1"/>
    <property type="molecule type" value="Genomic_DNA"/>
</dbReference>
<dbReference type="Proteomes" id="UP001247805">
    <property type="component" value="Unassembled WGS sequence"/>
</dbReference>
<dbReference type="PANTHER" id="PTHR38101">
    <property type="entry name" value="UPF0307 PROTEIN YJGA"/>
    <property type="match status" value="1"/>
</dbReference>
<sequence length="179" mass="20544">MVASRKNNQTENSFDIEEEVEFLSKTQIKAQAEELQKLGTSLVHLGPSALAKIPMDAELLEAVMLARKILRKKEGYRRQLQLIGKLMRSRDVTPIEQALLTIKSSHKKATNAFHKIEELRDKIITEGDSKIESTLVEYPLLDRQKLRQLFRQAQKQQADNKAPKASREMFKYLKDVIIG</sequence>
<comment type="similarity">
    <text evidence="5">Belongs to the DarP family.</text>
</comment>
<comment type="subcellular location">
    <subcellularLocation>
        <location evidence="5">Cytoplasm</location>
    </subcellularLocation>
    <text evidence="5">Associates with late stage pre-50S ribosomal subunits.</text>
</comment>
<dbReference type="HAMAP" id="MF_00765">
    <property type="entry name" value="DarP"/>
    <property type="match status" value="1"/>
</dbReference>
<proteinExistence type="inferred from homology"/>
<evidence type="ECO:0000313" key="6">
    <source>
        <dbReference type="EMBL" id="MDU0353102.1"/>
    </source>
</evidence>
<dbReference type="CDD" id="cd16331">
    <property type="entry name" value="YjgA-like"/>
    <property type="match status" value="1"/>
</dbReference>
<evidence type="ECO:0000256" key="3">
    <source>
        <dbReference type="ARBA" id="ARBA00022730"/>
    </source>
</evidence>
<dbReference type="Gene3D" id="1.10.60.30">
    <property type="entry name" value="PSPTO4464-like domains"/>
    <property type="match status" value="2"/>
</dbReference>
<keyword evidence="7" id="KW-1185">Reference proteome</keyword>
<dbReference type="Pfam" id="PF04751">
    <property type="entry name" value="DarP"/>
    <property type="match status" value="1"/>
</dbReference>
<evidence type="ECO:0000313" key="7">
    <source>
        <dbReference type="Proteomes" id="UP001247805"/>
    </source>
</evidence>
<dbReference type="NCBIfam" id="NF003593">
    <property type="entry name" value="PRK05255.1-1"/>
    <property type="match status" value="1"/>
</dbReference>
<gene>
    <name evidence="6" type="primary">yjgA</name>
    <name evidence="5" type="synonym">darP</name>
    <name evidence="6" type="ORF">RS130_03400</name>
</gene>
<evidence type="ECO:0000256" key="1">
    <source>
        <dbReference type="ARBA" id="ARBA00022490"/>
    </source>
</evidence>
<dbReference type="InterPro" id="IPR023153">
    <property type="entry name" value="DarP_sf"/>
</dbReference>
<protein>
    <recommendedName>
        <fullName evidence="5">Dual-action ribosomal maturation protein DarP</fullName>
    </recommendedName>
    <alternativeName>
        <fullName evidence="5">Large ribosomal subunit assembly factor DarP</fullName>
    </alternativeName>
</protein>
<evidence type="ECO:0000256" key="4">
    <source>
        <dbReference type="ARBA" id="ARBA00022884"/>
    </source>
</evidence>
<keyword evidence="4 5" id="KW-0694">RNA-binding</keyword>